<accession>A0A7K4NMQ5</accession>
<proteinExistence type="predicted"/>
<protein>
    <submittedName>
        <fullName evidence="1">Uncharacterized protein</fullName>
    </submittedName>
</protein>
<reference evidence="1 2" key="1">
    <citation type="journal article" date="2019" name="Environ. Microbiol.">
        <title>Genomics insights into ecotype formation of ammonia-oxidizing archaea in the deep ocean.</title>
        <authorList>
            <person name="Wang Y."/>
            <person name="Huang J.M."/>
            <person name="Cui G.J."/>
            <person name="Nunoura T."/>
            <person name="Takaki Y."/>
            <person name="Li W.L."/>
            <person name="Li J."/>
            <person name="Gao Z.M."/>
            <person name="Takai K."/>
            <person name="Zhang A.Q."/>
            <person name="Stepanauskas R."/>
        </authorList>
    </citation>
    <scope>NUCLEOTIDE SEQUENCE [LARGE SCALE GENOMIC DNA]</scope>
    <source>
        <strain evidence="1 2">N8</strain>
    </source>
</reference>
<sequence>MNRDVLSVVGNTIKKEEDEMDYYHKLLLTGIISTEIMISHLIISH</sequence>
<dbReference type="EMBL" id="JACAST010000036">
    <property type="protein sequence ID" value="NWK02473.1"/>
    <property type="molecule type" value="Genomic_DNA"/>
</dbReference>
<dbReference type="Proteomes" id="UP000529843">
    <property type="component" value="Unassembled WGS sequence"/>
</dbReference>
<comment type="caution">
    <text evidence="1">The sequence shown here is derived from an EMBL/GenBank/DDBJ whole genome shotgun (WGS) entry which is preliminary data.</text>
</comment>
<evidence type="ECO:0000313" key="2">
    <source>
        <dbReference type="Proteomes" id="UP000529843"/>
    </source>
</evidence>
<dbReference type="AlphaFoldDB" id="A0A7K4NMQ5"/>
<evidence type="ECO:0000313" key="1">
    <source>
        <dbReference type="EMBL" id="NWK02473.1"/>
    </source>
</evidence>
<gene>
    <name evidence="1" type="ORF">HX804_04105</name>
</gene>
<name>A0A7K4NMQ5_9ARCH</name>
<organism evidence="1 2">
    <name type="scientific">Marine Group I thaumarchaeote</name>
    <dbReference type="NCBI Taxonomy" id="2511932"/>
    <lineage>
        <taxon>Archaea</taxon>
        <taxon>Nitrososphaerota</taxon>
        <taxon>Marine Group I</taxon>
    </lineage>
</organism>